<dbReference type="SUPFAM" id="SSF56104">
    <property type="entry name" value="SAICAR synthase-like"/>
    <property type="match status" value="1"/>
</dbReference>
<dbReference type="AlphaFoldDB" id="A0A9N9T7A2"/>
<dbReference type="GO" id="GO:0005737">
    <property type="term" value="C:cytoplasm"/>
    <property type="evidence" value="ECO:0007669"/>
    <property type="project" value="TreeGrafter"/>
</dbReference>
<feature type="compositionally biased region" description="Polar residues" evidence="7">
    <location>
        <begin position="71"/>
        <end position="85"/>
    </location>
</feature>
<dbReference type="GO" id="GO:0005524">
    <property type="term" value="F:ATP binding"/>
    <property type="evidence" value="ECO:0007669"/>
    <property type="project" value="UniProtKB-KW"/>
</dbReference>
<dbReference type="PANTHER" id="PTHR12400:SF97">
    <property type="entry name" value="KINASE"/>
    <property type="match status" value="1"/>
</dbReference>
<dbReference type="InterPro" id="IPR038286">
    <property type="entry name" value="IPK_sf"/>
</dbReference>
<keyword evidence="5" id="KW-0067">ATP-binding</keyword>
<dbReference type="GO" id="GO:0032958">
    <property type="term" value="P:inositol phosphate biosynthetic process"/>
    <property type="evidence" value="ECO:0007669"/>
    <property type="project" value="InterPro"/>
</dbReference>
<feature type="region of interest" description="Disordered" evidence="7">
    <location>
        <begin position="71"/>
        <end position="116"/>
    </location>
</feature>
<dbReference type="Gene3D" id="3.30.470.160">
    <property type="entry name" value="Inositol polyphosphate kinase"/>
    <property type="match status" value="1"/>
</dbReference>
<keyword evidence="9" id="KW-1185">Reference proteome</keyword>
<gene>
    <name evidence="8" type="ORF">DIABBA_LOCUS8957</name>
</gene>
<accession>A0A9N9T7A2</accession>
<evidence type="ECO:0000256" key="1">
    <source>
        <dbReference type="ARBA" id="ARBA00007374"/>
    </source>
</evidence>
<dbReference type="EMBL" id="OU898281">
    <property type="protein sequence ID" value="CAG9835795.1"/>
    <property type="molecule type" value="Genomic_DNA"/>
</dbReference>
<reference evidence="8" key="1">
    <citation type="submission" date="2022-01" db="EMBL/GenBank/DDBJ databases">
        <authorList>
            <person name="King R."/>
        </authorList>
    </citation>
    <scope>NUCLEOTIDE SEQUENCE</scope>
</reference>
<keyword evidence="3" id="KW-0547">Nucleotide-binding</keyword>
<evidence type="ECO:0000256" key="4">
    <source>
        <dbReference type="ARBA" id="ARBA00022777"/>
    </source>
</evidence>
<feature type="region of interest" description="Disordered" evidence="7">
    <location>
        <begin position="468"/>
        <end position="487"/>
    </location>
</feature>
<feature type="region of interest" description="Disordered" evidence="7">
    <location>
        <begin position="140"/>
        <end position="161"/>
    </location>
</feature>
<evidence type="ECO:0000256" key="3">
    <source>
        <dbReference type="ARBA" id="ARBA00022741"/>
    </source>
</evidence>
<keyword evidence="2 6" id="KW-0808">Transferase</keyword>
<keyword evidence="4 6" id="KW-0418">Kinase</keyword>
<protein>
    <recommendedName>
        <fullName evidence="6">Kinase</fullName>
        <ecNumber evidence="6">2.7.-.-</ecNumber>
    </recommendedName>
</protein>
<dbReference type="Proteomes" id="UP001153709">
    <property type="component" value="Chromosome 6"/>
</dbReference>
<name>A0A9N9T7A2_DIABA</name>
<feature type="compositionally biased region" description="Acidic residues" evidence="7">
    <location>
        <begin position="140"/>
        <end position="151"/>
    </location>
</feature>
<evidence type="ECO:0000256" key="5">
    <source>
        <dbReference type="ARBA" id="ARBA00022840"/>
    </source>
</evidence>
<evidence type="ECO:0000256" key="6">
    <source>
        <dbReference type="RuleBase" id="RU363090"/>
    </source>
</evidence>
<evidence type="ECO:0000256" key="7">
    <source>
        <dbReference type="SAM" id="MobiDB-lite"/>
    </source>
</evidence>
<evidence type="ECO:0000256" key="2">
    <source>
        <dbReference type="ARBA" id="ARBA00022679"/>
    </source>
</evidence>
<evidence type="ECO:0000313" key="9">
    <source>
        <dbReference type="Proteomes" id="UP001153709"/>
    </source>
</evidence>
<dbReference type="PANTHER" id="PTHR12400">
    <property type="entry name" value="INOSITOL POLYPHOSPHATE KINASE"/>
    <property type="match status" value="1"/>
</dbReference>
<dbReference type="GO" id="GO:0005634">
    <property type="term" value="C:nucleus"/>
    <property type="evidence" value="ECO:0007669"/>
    <property type="project" value="TreeGrafter"/>
</dbReference>
<proteinExistence type="inferred from homology"/>
<evidence type="ECO:0000313" key="8">
    <source>
        <dbReference type="EMBL" id="CAG9835795.1"/>
    </source>
</evidence>
<dbReference type="EC" id="2.7.-.-" evidence="6"/>
<organism evidence="8 9">
    <name type="scientific">Diabrotica balteata</name>
    <name type="common">Banded cucumber beetle</name>
    <dbReference type="NCBI Taxonomy" id="107213"/>
    <lineage>
        <taxon>Eukaryota</taxon>
        <taxon>Metazoa</taxon>
        <taxon>Ecdysozoa</taxon>
        <taxon>Arthropoda</taxon>
        <taxon>Hexapoda</taxon>
        <taxon>Insecta</taxon>
        <taxon>Pterygota</taxon>
        <taxon>Neoptera</taxon>
        <taxon>Endopterygota</taxon>
        <taxon>Coleoptera</taxon>
        <taxon>Polyphaga</taxon>
        <taxon>Cucujiformia</taxon>
        <taxon>Chrysomeloidea</taxon>
        <taxon>Chrysomelidae</taxon>
        <taxon>Galerucinae</taxon>
        <taxon>Diabroticina</taxon>
        <taxon>Diabroticites</taxon>
        <taxon>Diabrotica</taxon>
    </lineage>
</organism>
<dbReference type="OrthoDB" id="338650at2759"/>
<sequence>MSTKNDSSQLIVLKDVNDSRMDQPTNITENLLMIPEKKLHQLNSPEIRCSPSPCVFDFDGNIIRRCGENTLYPNQSPSRTPSPASDCSPRLGRRGSNFRRSNSPSSPILGSRRGSTTGYEQYQKSLLEVPICIDYGDPSSDDLSSEWDSDVPEPKRDVTTKPSGWRKLRNIVQWTPFFQTYKKQRYPWVQLAGHQGNFKAGPDQGTILKKLCAKEEKCFKILMKDVLRPYVPEYKGLVTSDDGECSYIQLQDLLGDFVSPCVMDCKIGVRTYLEEELAKAKEKPKLRKDMYDKMCQIDQTAPTDEEHKLKGVTKPRYMVWRETISSTATLGFRIEGIRSADGTSTKDFKTTKTKDQVMAAFEKFTDGFPHAIPKYIQRLKAIKATLETSQFFNSHEVIGSSLLFVHDRFNANVWLIDFAKTIVLPENVKITHSSKWKVGNHEDGYLIGVNNLIKIYMNMLEQQPVTVSPPLALQDPPEVAQDSVEKT</sequence>
<dbReference type="GO" id="GO:0000828">
    <property type="term" value="F:inositol hexakisphosphate kinase activity"/>
    <property type="evidence" value="ECO:0007669"/>
    <property type="project" value="TreeGrafter"/>
</dbReference>
<dbReference type="InterPro" id="IPR005522">
    <property type="entry name" value="IPK"/>
</dbReference>
<dbReference type="FunFam" id="3.30.470.160:FF:000001">
    <property type="entry name" value="Kinase"/>
    <property type="match status" value="1"/>
</dbReference>
<feature type="compositionally biased region" description="Low complexity" evidence="7">
    <location>
        <begin position="98"/>
        <end position="107"/>
    </location>
</feature>
<dbReference type="Pfam" id="PF03770">
    <property type="entry name" value="IPK"/>
    <property type="match status" value="1"/>
</dbReference>
<comment type="similarity">
    <text evidence="1 6">Belongs to the inositol phosphokinase (IPK) family.</text>
</comment>
<dbReference type="GO" id="GO:0046854">
    <property type="term" value="P:phosphatidylinositol phosphate biosynthetic process"/>
    <property type="evidence" value="ECO:0007669"/>
    <property type="project" value="TreeGrafter"/>
</dbReference>